<protein>
    <submittedName>
        <fullName evidence="3">Uncharacterized protein</fullName>
    </submittedName>
</protein>
<sequence length="132" mass="14225">MAAIGTIAKTTEIAKVLPRSLSAGQIAAIAISVTVIVIGGFGAYAYFQEREKDDDDGWTARLRSWVARGMRQLKAKVAKKTEAPEDQEKLAPGKAHELDGDWSAEMANGIPGGVEGAKELPWDEKYLPVATR</sequence>
<keyword evidence="2" id="KW-0812">Transmembrane</keyword>
<keyword evidence="2" id="KW-1133">Transmembrane helix</keyword>
<reference evidence="3" key="1">
    <citation type="submission" date="2023-06" db="EMBL/GenBank/DDBJ databases">
        <title>Genome-scale phylogeny and comparative genomics of the fungal order Sordariales.</title>
        <authorList>
            <consortium name="Lawrence Berkeley National Laboratory"/>
            <person name="Hensen N."/>
            <person name="Bonometti L."/>
            <person name="Westerberg I."/>
            <person name="Brannstrom I.O."/>
            <person name="Guillou S."/>
            <person name="Cros-Aarteil S."/>
            <person name="Calhoun S."/>
            <person name="Haridas S."/>
            <person name="Kuo A."/>
            <person name="Mondo S."/>
            <person name="Pangilinan J."/>
            <person name="Riley R."/>
            <person name="Labutti K."/>
            <person name="Andreopoulos B."/>
            <person name="Lipzen A."/>
            <person name="Chen C."/>
            <person name="Yanf M."/>
            <person name="Daum C."/>
            <person name="Ng V."/>
            <person name="Clum A."/>
            <person name="Steindorff A."/>
            <person name="Ohm R."/>
            <person name="Martin F."/>
            <person name="Silar P."/>
            <person name="Natvig D."/>
            <person name="Lalanne C."/>
            <person name="Gautier V."/>
            <person name="Ament-Velasquez S.L."/>
            <person name="Kruys A."/>
            <person name="Hutchinson M.I."/>
            <person name="Powell A.J."/>
            <person name="Barry K."/>
            <person name="Miller A.N."/>
            <person name="Grigoriev I.V."/>
            <person name="Debuchy R."/>
            <person name="Gladieux P."/>
            <person name="Thoren M.H."/>
            <person name="Johannesson H."/>
        </authorList>
    </citation>
    <scope>NUCLEOTIDE SEQUENCE</scope>
    <source>
        <strain evidence="3">SMH2532-1</strain>
    </source>
</reference>
<comment type="caution">
    <text evidence="3">The sequence shown here is derived from an EMBL/GenBank/DDBJ whole genome shotgun (WGS) entry which is preliminary data.</text>
</comment>
<keyword evidence="2" id="KW-0472">Membrane</keyword>
<evidence type="ECO:0000313" key="3">
    <source>
        <dbReference type="EMBL" id="KAK0648537.1"/>
    </source>
</evidence>
<keyword evidence="4" id="KW-1185">Reference proteome</keyword>
<dbReference type="AlphaFoldDB" id="A0AA39YBN3"/>
<feature type="compositionally biased region" description="Basic and acidic residues" evidence="1">
    <location>
        <begin position="79"/>
        <end position="95"/>
    </location>
</feature>
<dbReference type="EMBL" id="JAULSV010000003">
    <property type="protein sequence ID" value="KAK0648537.1"/>
    <property type="molecule type" value="Genomic_DNA"/>
</dbReference>
<organism evidence="3 4">
    <name type="scientific">Cercophora newfieldiana</name>
    <dbReference type="NCBI Taxonomy" id="92897"/>
    <lineage>
        <taxon>Eukaryota</taxon>
        <taxon>Fungi</taxon>
        <taxon>Dikarya</taxon>
        <taxon>Ascomycota</taxon>
        <taxon>Pezizomycotina</taxon>
        <taxon>Sordariomycetes</taxon>
        <taxon>Sordariomycetidae</taxon>
        <taxon>Sordariales</taxon>
        <taxon>Lasiosphaeriaceae</taxon>
        <taxon>Cercophora</taxon>
    </lineage>
</organism>
<feature type="region of interest" description="Disordered" evidence="1">
    <location>
        <begin position="76"/>
        <end position="95"/>
    </location>
</feature>
<proteinExistence type="predicted"/>
<accession>A0AA39YBN3</accession>
<gene>
    <name evidence="3" type="ORF">B0T16DRAFT_444555</name>
</gene>
<feature type="transmembrane region" description="Helical" evidence="2">
    <location>
        <begin position="26"/>
        <end position="47"/>
    </location>
</feature>
<evidence type="ECO:0000256" key="2">
    <source>
        <dbReference type="SAM" id="Phobius"/>
    </source>
</evidence>
<evidence type="ECO:0000256" key="1">
    <source>
        <dbReference type="SAM" id="MobiDB-lite"/>
    </source>
</evidence>
<evidence type="ECO:0000313" key="4">
    <source>
        <dbReference type="Proteomes" id="UP001174936"/>
    </source>
</evidence>
<dbReference type="Proteomes" id="UP001174936">
    <property type="component" value="Unassembled WGS sequence"/>
</dbReference>
<name>A0AA39YBN3_9PEZI</name>